<reference evidence="2" key="1">
    <citation type="journal article" date="2023" name="G3 (Bethesda)">
        <title>A reference genome for the long-term kleptoplast-retaining sea slug Elysia crispata morphotype clarki.</title>
        <authorList>
            <person name="Eastman K.E."/>
            <person name="Pendleton A.L."/>
            <person name="Shaikh M.A."/>
            <person name="Suttiyut T."/>
            <person name="Ogas R."/>
            <person name="Tomko P."/>
            <person name="Gavelis G."/>
            <person name="Widhalm J.R."/>
            <person name="Wisecaver J.H."/>
        </authorList>
    </citation>
    <scope>NUCLEOTIDE SEQUENCE</scope>
    <source>
        <strain evidence="2">ECLA1</strain>
    </source>
</reference>
<proteinExistence type="predicted"/>
<name>A0AAE1B967_9GAST</name>
<feature type="compositionally biased region" description="Polar residues" evidence="1">
    <location>
        <begin position="46"/>
        <end position="69"/>
    </location>
</feature>
<dbReference type="EMBL" id="JAWDGP010000365">
    <property type="protein sequence ID" value="KAK3801096.1"/>
    <property type="molecule type" value="Genomic_DNA"/>
</dbReference>
<dbReference type="AlphaFoldDB" id="A0AAE1B967"/>
<evidence type="ECO:0000313" key="2">
    <source>
        <dbReference type="EMBL" id="KAK3801096.1"/>
    </source>
</evidence>
<accession>A0AAE1B967</accession>
<keyword evidence="3" id="KW-1185">Reference proteome</keyword>
<organism evidence="2 3">
    <name type="scientific">Elysia crispata</name>
    <name type="common">lettuce slug</name>
    <dbReference type="NCBI Taxonomy" id="231223"/>
    <lineage>
        <taxon>Eukaryota</taxon>
        <taxon>Metazoa</taxon>
        <taxon>Spiralia</taxon>
        <taxon>Lophotrochozoa</taxon>
        <taxon>Mollusca</taxon>
        <taxon>Gastropoda</taxon>
        <taxon>Heterobranchia</taxon>
        <taxon>Euthyneura</taxon>
        <taxon>Panpulmonata</taxon>
        <taxon>Sacoglossa</taxon>
        <taxon>Placobranchoidea</taxon>
        <taxon>Plakobranchidae</taxon>
        <taxon>Elysia</taxon>
    </lineage>
</organism>
<dbReference type="Proteomes" id="UP001283361">
    <property type="component" value="Unassembled WGS sequence"/>
</dbReference>
<sequence length="100" mass="11314">MKWEQWMLRTITVTQLEKYPGKKDFTLISLKSSETELSGETRRPKTSTPAVAQVSSGKSSSLQQMTSRMKNPHLVESNGKLPQVTCQEIYDNGPKKQTKI</sequence>
<evidence type="ECO:0000313" key="3">
    <source>
        <dbReference type="Proteomes" id="UP001283361"/>
    </source>
</evidence>
<feature type="region of interest" description="Disordered" evidence="1">
    <location>
        <begin position="33"/>
        <end position="69"/>
    </location>
</feature>
<protein>
    <submittedName>
        <fullName evidence="2">Uncharacterized protein</fullName>
    </submittedName>
</protein>
<evidence type="ECO:0000256" key="1">
    <source>
        <dbReference type="SAM" id="MobiDB-lite"/>
    </source>
</evidence>
<gene>
    <name evidence="2" type="ORF">RRG08_029356</name>
</gene>
<comment type="caution">
    <text evidence="2">The sequence shown here is derived from an EMBL/GenBank/DDBJ whole genome shotgun (WGS) entry which is preliminary data.</text>
</comment>